<dbReference type="Gene3D" id="1.10.150.130">
    <property type="match status" value="1"/>
</dbReference>
<sequence length="147" mass="16595">MAEYLLMCEREGIDPVTASRAHIAAYLGELTLRPHRCGAHVISIDSGAALANATIQQRLVPVRLFYDFLMEEGLRESNPVGRGRYTPGRRAGGQQRGLVPRRTKLPWIPGEQEWLHILEVARLEPISRSSSTSWDAVVRPSAHRWWT</sequence>
<accession>A0ABU2N189</accession>
<feature type="domain" description="Core-binding (CB)" evidence="3">
    <location>
        <begin position="1"/>
        <end position="70"/>
    </location>
</feature>
<organism evidence="4 5">
    <name type="scientific">Streptomyces litchfieldiae</name>
    <dbReference type="NCBI Taxonomy" id="3075543"/>
    <lineage>
        <taxon>Bacteria</taxon>
        <taxon>Bacillati</taxon>
        <taxon>Actinomycetota</taxon>
        <taxon>Actinomycetes</taxon>
        <taxon>Kitasatosporales</taxon>
        <taxon>Streptomycetaceae</taxon>
        <taxon>Streptomyces</taxon>
    </lineage>
</organism>
<comment type="caution">
    <text evidence="4">The sequence shown here is derived from an EMBL/GenBank/DDBJ whole genome shotgun (WGS) entry which is preliminary data.</text>
</comment>
<dbReference type="EMBL" id="JAVREL010000038">
    <property type="protein sequence ID" value="MDT0347673.1"/>
    <property type="molecule type" value="Genomic_DNA"/>
</dbReference>
<dbReference type="InterPro" id="IPR010998">
    <property type="entry name" value="Integrase_recombinase_N"/>
</dbReference>
<reference evidence="5" key="1">
    <citation type="submission" date="2023-07" db="EMBL/GenBank/DDBJ databases">
        <title>30 novel species of actinomycetes from the DSMZ collection.</title>
        <authorList>
            <person name="Nouioui I."/>
        </authorList>
    </citation>
    <scope>NUCLEOTIDE SEQUENCE [LARGE SCALE GENOMIC DNA]</scope>
    <source>
        <strain evidence="5">DSM 44938</strain>
    </source>
</reference>
<evidence type="ECO:0000313" key="4">
    <source>
        <dbReference type="EMBL" id="MDT0347673.1"/>
    </source>
</evidence>
<protein>
    <recommendedName>
        <fullName evidence="3">Core-binding (CB) domain-containing protein</fullName>
    </recommendedName>
</protein>
<dbReference type="Proteomes" id="UP001183246">
    <property type="component" value="Unassembled WGS sequence"/>
</dbReference>
<name>A0ABU2N189_9ACTN</name>
<evidence type="ECO:0000259" key="3">
    <source>
        <dbReference type="PROSITE" id="PS51900"/>
    </source>
</evidence>
<keyword evidence="1 2" id="KW-0238">DNA-binding</keyword>
<evidence type="ECO:0000313" key="5">
    <source>
        <dbReference type="Proteomes" id="UP001183246"/>
    </source>
</evidence>
<dbReference type="PROSITE" id="PS51900">
    <property type="entry name" value="CB"/>
    <property type="match status" value="1"/>
</dbReference>
<keyword evidence="5" id="KW-1185">Reference proteome</keyword>
<gene>
    <name evidence="4" type="ORF">RM590_34680</name>
</gene>
<evidence type="ECO:0000256" key="2">
    <source>
        <dbReference type="PROSITE-ProRule" id="PRU01248"/>
    </source>
</evidence>
<evidence type="ECO:0000256" key="1">
    <source>
        <dbReference type="ARBA" id="ARBA00023125"/>
    </source>
</evidence>
<dbReference type="InterPro" id="IPR044068">
    <property type="entry name" value="CB"/>
</dbReference>
<proteinExistence type="predicted"/>
<dbReference type="RefSeq" id="WP_311708809.1">
    <property type="nucleotide sequence ID" value="NZ_JAVREL010000038.1"/>
</dbReference>